<dbReference type="Proteomes" id="UP000232875">
    <property type="component" value="Unassembled WGS sequence"/>
</dbReference>
<name>A0A2N1JHC6_9BASI</name>
<evidence type="ECO:0008006" key="4">
    <source>
        <dbReference type="Google" id="ProtNLM"/>
    </source>
</evidence>
<dbReference type="SUPFAM" id="SSF47459">
    <property type="entry name" value="HLH, helix-loop-helix DNA-binding domain"/>
    <property type="match status" value="1"/>
</dbReference>
<dbReference type="GO" id="GO:0046983">
    <property type="term" value="F:protein dimerization activity"/>
    <property type="evidence" value="ECO:0007669"/>
    <property type="project" value="InterPro"/>
</dbReference>
<protein>
    <recommendedName>
        <fullName evidence="4">BHLH domain-containing protein</fullName>
    </recommendedName>
</protein>
<feature type="region of interest" description="Disordered" evidence="1">
    <location>
        <begin position="252"/>
        <end position="295"/>
    </location>
</feature>
<dbReference type="InterPro" id="IPR036638">
    <property type="entry name" value="HLH_DNA-bd_sf"/>
</dbReference>
<dbReference type="OrthoDB" id="3360015at2759"/>
<gene>
    <name evidence="2" type="ORF">MVES_000404</name>
</gene>
<dbReference type="Gene3D" id="4.10.280.10">
    <property type="entry name" value="Helix-loop-helix DNA-binding domain"/>
    <property type="match status" value="1"/>
</dbReference>
<proteinExistence type="predicted"/>
<feature type="region of interest" description="Disordered" evidence="1">
    <location>
        <begin position="137"/>
        <end position="179"/>
    </location>
</feature>
<evidence type="ECO:0000313" key="2">
    <source>
        <dbReference type="EMBL" id="PKI85956.1"/>
    </source>
</evidence>
<reference evidence="2 3" key="1">
    <citation type="submission" date="2017-10" db="EMBL/GenBank/DDBJ databases">
        <title>A novel species of cold-tolerant Malassezia isolated from bats.</title>
        <authorList>
            <person name="Lorch J.M."/>
            <person name="Palmer J.M."/>
            <person name="Vanderwolf K.J."/>
            <person name="Schmidt K.Z."/>
            <person name="Verant M.L."/>
            <person name="Weller T.J."/>
            <person name="Blehert D.S."/>
        </authorList>
    </citation>
    <scope>NUCLEOTIDE SEQUENCE [LARGE SCALE GENOMIC DNA]</scope>
    <source>
        <strain evidence="2 3">NWHC:44797-103</strain>
    </source>
</reference>
<dbReference type="EMBL" id="KZ454987">
    <property type="protein sequence ID" value="PKI85956.1"/>
    <property type="molecule type" value="Genomic_DNA"/>
</dbReference>
<accession>A0A2N1JHC6</accession>
<organism evidence="2 3">
    <name type="scientific">Malassezia vespertilionis</name>
    <dbReference type="NCBI Taxonomy" id="2020962"/>
    <lineage>
        <taxon>Eukaryota</taxon>
        <taxon>Fungi</taxon>
        <taxon>Dikarya</taxon>
        <taxon>Basidiomycota</taxon>
        <taxon>Ustilaginomycotina</taxon>
        <taxon>Malasseziomycetes</taxon>
        <taxon>Malasseziales</taxon>
        <taxon>Malasseziaceae</taxon>
        <taxon>Malassezia</taxon>
    </lineage>
</organism>
<evidence type="ECO:0000313" key="3">
    <source>
        <dbReference type="Proteomes" id="UP000232875"/>
    </source>
</evidence>
<feature type="compositionally biased region" description="Basic residues" evidence="1">
    <location>
        <begin position="259"/>
        <end position="270"/>
    </location>
</feature>
<sequence>MGEKDLPSVPHMAPPDPHMGQAMHGTAWAFQRYSPADTLYDGVHLPPAPVPYDEFTIPQDAIPSLDDLLASSALPNTEAFNLNLGTPSHDAGREGLDLVSPSVRRDEPGNVHHRTLFNENEYTFLDQFLQSLESDLAPTSMDQPDKQEHTQLLPPFQPIPPAKEPEIKHDISDDDEESNLAGATVKRRRHIVSEQRRRNQVRESFTRLSSLLEQSRAFGARALGLNAGAGTSVEDEDLDDRTDTEEVLSLYCDEEETQRRRRNAQRRARSRTNADRQGRGRGKGRGRGGSAGGAGSKSAVLFQVIDLLYWLDVQNTTLRRDIAVLEQAAARP</sequence>
<feature type="region of interest" description="Disordered" evidence="1">
    <location>
        <begin position="1"/>
        <end position="20"/>
    </location>
</feature>
<evidence type="ECO:0000256" key="1">
    <source>
        <dbReference type="SAM" id="MobiDB-lite"/>
    </source>
</evidence>
<keyword evidence="3" id="KW-1185">Reference proteome</keyword>
<dbReference type="AlphaFoldDB" id="A0A2N1JHC6"/>
<dbReference type="STRING" id="2020962.A0A2N1JHC6"/>